<evidence type="ECO:0000313" key="17">
    <source>
        <dbReference type="Proteomes" id="UP000822688"/>
    </source>
</evidence>
<evidence type="ECO:0000256" key="8">
    <source>
        <dbReference type="ARBA" id="ARBA00022679"/>
    </source>
</evidence>
<dbReference type="Proteomes" id="UP000822688">
    <property type="component" value="Chromosome 3"/>
</dbReference>
<accession>A0A8T0IR93</accession>
<evidence type="ECO:0000256" key="6">
    <source>
        <dbReference type="ARBA" id="ARBA00022453"/>
    </source>
</evidence>
<feature type="domain" description="Malate synthase TIM barrel" evidence="13">
    <location>
        <begin position="175"/>
        <end position="421"/>
    </location>
</feature>
<feature type="active site" description="Proton acceptor" evidence="11">
    <location>
        <position position="179"/>
    </location>
</feature>
<gene>
    <name evidence="16" type="ORF">KC19_3G262200</name>
</gene>
<dbReference type="CDD" id="cd00727">
    <property type="entry name" value="malate_synt_A"/>
    <property type="match status" value="1"/>
</dbReference>
<evidence type="ECO:0000256" key="9">
    <source>
        <dbReference type="ARBA" id="ARBA00023140"/>
    </source>
</evidence>
<dbReference type="GO" id="GO:0006097">
    <property type="term" value="P:glyoxylate cycle"/>
    <property type="evidence" value="ECO:0007669"/>
    <property type="project" value="UniProtKB-KW"/>
</dbReference>
<evidence type="ECO:0000256" key="12">
    <source>
        <dbReference type="RuleBase" id="RU000555"/>
    </source>
</evidence>
<dbReference type="SUPFAM" id="SSF51645">
    <property type="entry name" value="Malate synthase G"/>
    <property type="match status" value="1"/>
</dbReference>
<dbReference type="InterPro" id="IPR048356">
    <property type="entry name" value="MS_N"/>
</dbReference>
<evidence type="ECO:0000256" key="7">
    <source>
        <dbReference type="ARBA" id="ARBA00022532"/>
    </source>
</evidence>
<comment type="subcellular location">
    <subcellularLocation>
        <location evidence="1">Glyoxysome</location>
    </subcellularLocation>
</comment>
<dbReference type="AlphaFoldDB" id="A0A8T0IR93"/>
<feature type="domain" description="Malate synthase C-terminal" evidence="15">
    <location>
        <begin position="428"/>
        <end position="549"/>
    </location>
</feature>
<dbReference type="PIRSF" id="PIRSF001363">
    <property type="entry name" value="Malate_synth"/>
    <property type="match status" value="1"/>
</dbReference>
<sequence>MEIYNPSVKKNVRNTEAAFPAGVRIRGPMRPCFEKILTKEALEFVAALERKFRPRVKYILQCRKEQQARYDAGELPSFDPATKAIREGDWTCSPPPAAIADRRVEITGPVERKMIINALNCGAKMFMADFEDSLAPTWDNIMHGHINLRDAVNRTITYEDKARNKSYKLNSKTATLLVRPRGWHLLESHIEIDGEPATGALMDFGFYFFHNHASYRAKHGGYGPFFYLPKMQHSREAAVWNAVFDWAEDTCSVPRGSIRGTVLIETLPAVFQMHEILYELREHSAGLNCGRWDYIFSFIKTVRAHPDRLLPDRVQVGMTQHFLKSYTELLIQTCHKRGVHAMGGMAAQIPIKDNPAANQAAQELIKADKLREVLAGHDGTWAAHPGLVPLVLEVFDKNMPTPNQLHVKREDVSVICADLLQMPKGKRSLDGLRLNTRVGVQYLAAWMSGTGSVPLYNLMEDAATAEISRVQNWQQIKYNAVLDGGLVPGMRVTKELFARVLDEELIRIEKEVGPAKFASGKYKEAAVLFAKQCTAPELDDFLTLDAYRYIVTHAPSARM</sequence>
<protein>
    <recommendedName>
        <fullName evidence="4 12">Malate synthase</fullName>
        <ecNumber evidence="4 12">2.3.3.9</ecNumber>
    </recommendedName>
</protein>
<dbReference type="FunFam" id="1.20.1220.12:FF:000001">
    <property type="entry name" value="Malate synthase"/>
    <property type="match status" value="1"/>
</dbReference>
<keyword evidence="5 12" id="KW-0329">Glyoxylate bypass</keyword>
<dbReference type="InterPro" id="IPR044856">
    <property type="entry name" value="Malate_synth_C_sf"/>
</dbReference>
<dbReference type="PANTHER" id="PTHR42902">
    <property type="entry name" value="MALATE SYNTHASE"/>
    <property type="match status" value="1"/>
</dbReference>
<dbReference type="Gene3D" id="3.20.20.360">
    <property type="entry name" value="Malate synthase, domain 3"/>
    <property type="match status" value="1"/>
</dbReference>
<dbReference type="PROSITE" id="PS00510">
    <property type="entry name" value="MALATE_SYNTHASE"/>
    <property type="match status" value="1"/>
</dbReference>
<feature type="domain" description="Malate synthase N-terminal" evidence="14">
    <location>
        <begin position="22"/>
        <end position="83"/>
    </location>
</feature>
<dbReference type="EMBL" id="CM026423">
    <property type="protein sequence ID" value="KAG0585148.1"/>
    <property type="molecule type" value="Genomic_DNA"/>
</dbReference>
<proteinExistence type="inferred from homology"/>
<dbReference type="InterPro" id="IPR048355">
    <property type="entry name" value="MS_C"/>
</dbReference>
<comment type="catalytic activity">
    <reaction evidence="10 12">
        <text>glyoxylate + acetyl-CoA + H2O = (S)-malate + CoA + H(+)</text>
        <dbReference type="Rhea" id="RHEA:18181"/>
        <dbReference type="ChEBI" id="CHEBI:15377"/>
        <dbReference type="ChEBI" id="CHEBI:15378"/>
        <dbReference type="ChEBI" id="CHEBI:15589"/>
        <dbReference type="ChEBI" id="CHEBI:36655"/>
        <dbReference type="ChEBI" id="CHEBI:57287"/>
        <dbReference type="ChEBI" id="CHEBI:57288"/>
        <dbReference type="EC" id="2.3.3.9"/>
    </reaction>
</comment>
<keyword evidence="7 12" id="KW-0816">Tricarboxylic acid cycle</keyword>
<name>A0A8T0IR93_CERPU</name>
<evidence type="ECO:0000256" key="3">
    <source>
        <dbReference type="ARBA" id="ARBA00006394"/>
    </source>
</evidence>
<dbReference type="EMBL" id="CM026423">
    <property type="protein sequence ID" value="KAG0585149.1"/>
    <property type="molecule type" value="Genomic_DNA"/>
</dbReference>
<organism evidence="16 17">
    <name type="scientific">Ceratodon purpureus</name>
    <name type="common">Fire moss</name>
    <name type="synonym">Dicranum purpureum</name>
    <dbReference type="NCBI Taxonomy" id="3225"/>
    <lineage>
        <taxon>Eukaryota</taxon>
        <taxon>Viridiplantae</taxon>
        <taxon>Streptophyta</taxon>
        <taxon>Embryophyta</taxon>
        <taxon>Bryophyta</taxon>
        <taxon>Bryophytina</taxon>
        <taxon>Bryopsida</taxon>
        <taxon>Dicranidae</taxon>
        <taxon>Pseudoditrichales</taxon>
        <taxon>Ditrichaceae</taxon>
        <taxon>Ceratodon</taxon>
    </lineage>
</organism>
<dbReference type="GO" id="GO:0006099">
    <property type="term" value="P:tricarboxylic acid cycle"/>
    <property type="evidence" value="ECO:0007669"/>
    <property type="project" value="UniProtKB-KW"/>
</dbReference>
<comment type="pathway">
    <text evidence="2 12">Carbohydrate metabolism; glyoxylate cycle; (S)-malate from isocitrate: step 2/2.</text>
</comment>
<dbReference type="Pfam" id="PF20659">
    <property type="entry name" value="MS_C"/>
    <property type="match status" value="1"/>
</dbReference>
<dbReference type="InterPro" id="IPR001465">
    <property type="entry name" value="Malate_synthase_TIM"/>
</dbReference>
<evidence type="ECO:0000259" key="13">
    <source>
        <dbReference type="Pfam" id="PF01274"/>
    </source>
</evidence>
<dbReference type="Pfam" id="PF01274">
    <property type="entry name" value="MS_TIM-barrel"/>
    <property type="match status" value="1"/>
</dbReference>
<evidence type="ECO:0000256" key="11">
    <source>
        <dbReference type="PIRSR" id="PIRSR001363-1"/>
    </source>
</evidence>
<evidence type="ECO:0000256" key="5">
    <source>
        <dbReference type="ARBA" id="ARBA00022435"/>
    </source>
</evidence>
<evidence type="ECO:0000259" key="14">
    <source>
        <dbReference type="Pfam" id="PF20656"/>
    </source>
</evidence>
<comment type="similarity">
    <text evidence="3 12">Belongs to the malate synthase family.</text>
</comment>
<dbReference type="Pfam" id="PF20656">
    <property type="entry name" value="MS_N"/>
    <property type="match status" value="1"/>
</dbReference>
<dbReference type="GO" id="GO:0009514">
    <property type="term" value="C:glyoxysome"/>
    <property type="evidence" value="ECO:0007669"/>
    <property type="project" value="UniProtKB-SubCell"/>
</dbReference>
<dbReference type="EC" id="2.3.3.9" evidence="4 12"/>
<keyword evidence="17" id="KW-1185">Reference proteome</keyword>
<dbReference type="Gene3D" id="1.20.1220.12">
    <property type="entry name" value="Malate synthase, domain III"/>
    <property type="match status" value="1"/>
</dbReference>
<dbReference type="InterPro" id="IPR006252">
    <property type="entry name" value="Malate_synthA"/>
</dbReference>
<evidence type="ECO:0000256" key="4">
    <source>
        <dbReference type="ARBA" id="ARBA00012636"/>
    </source>
</evidence>
<comment type="caution">
    <text evidence="16">The sequence shown here is derived from an EMBL/GenBank/DDBJ whole genome shotgun (WGS) entry which is preliminary data.</text>
</comment>
<dbReference type="FunFam" id="3.20.20.360:FF:000001">
    <property type="entry name" value="Malate synthase"/>
    <property type="match status" value="1"/>
</dbReference>
<dbReference type="GO" id="GO:0004474">
    <property type="term" value="F:malate synthase activity"/>
    <property type="evidence" value="ECO:0007669"/>
    <property type="project" value="UniProtKB-EC"/>
</dbReference>
<feature type="active site" description="Proton donor" evidence="11">
    <location>
        <position position="461"/>
    </location>
</feature>
<dbReference type="InterPro" id="IPR046363">
    <property type="entry name" value="MS_N_TIM-barrel_dom"/>
</dbReference>
<evidence type="ECO:0000256" key="1">
    <source>
        <dbReference type="ARBA" id="ARBA00004130"/>
    </source>
</evidence>
<keyword evidence="9" id="KW-0576">Peroxisome</keyword>
<evidence type="ECO:0000256" key="2">
    <source>
        <dbReference type="ARBA" id="ARBA00004757"/>
    </source>
</evidence>
<dbReference type="InterPro" id="IPR019830">
    <property type="entry name" value="Malate_synthase_CS"/>
</dbReference>
<dbReference type="InterPro" id="IPR011076">
    <property type="entry name" value="Malate_synth_sf"/>
</dbReference>
<dbReference type="PANTHER" id="PTHR42902:SF1">
    <property type="entry name" value="MALATE SYNTHASE 1-RELATED"/>
    <property type="match status" value="1"/>
</dbReference>
<dbReference type="NCBIfam" id="TIGR01344">
    <property type="entry name" value="malate_syn_A"/>
    <property type="match status" value="1"/>
</dbReference>
<evidence type="ECO:0000313" key="16">
    <source>
        <dbReference type="EMBL" id="KAG0585148.1"/>
    </source>
</evidence>
<keyword evidence="6" id="KW-0330">Glyoxysome</keyword>
<evidence type="ECO:0000259" key="15">
    <source>
        <dbReference type="Pfam" id="PF20659"/>
    </source>
</evidence>
<evidence type="ECO:0000256" key="10">
    <source>
        <dbReference type="ARBA" id="ARBA00047918"/>
    </source>
</evidence>
<reference evidence="16" key="1">
    <citation type="submission" date="2020-06" db="EMBL/GenBank/DDBJ databases">
        <title>WGS assembly of Ceratodon purpureus strain R40.</title>
        <authorList>
            <person name="Carey S.B."/>
            <person name="Jenkins J."/>
            <person name="Shu S."/>
            <person name="Lovell J.T."/>
            <person name="Sreedasyam A."/>
            <person name="Maumus F."/>
            <person name="Tiley G.P."/>
            <person name="Fernandez-Pozo N."/>
            <person name="Barry K."/>
            <person name="Chen C."/>
            <person name="Wang M."/>
            <person name="Lipzen A."/>
            <person name="Daum C."/>
            <person name="Saski C.A."/>
            <person name="Payton A.C."/>
            <person name="Mcbreen J.C."/>
            <person name="Conrad R.E."/>
            <person name="Kollar L.M."/>
            <person name="Olsson S."/>
            <person name="Huttunen S."/>
            <person name="Landis J.B."/>
            <person name="Wickett N.J."/>
            <person name="Johnson M.G."/>
            <person name="Rensing S.A."/>
            <person name="Grimwood J."/>
            <person name="Schmutz J."/>
            <person name="Mcdaniel S.F."/>
        </authorList>
    </citation>
    <scope>NUCLEOTIDE SEQUENCE</scope>
    <source>
        <strain evidence="16">R40</strain>
    </source>
</reference>
<keyword evidence="8 12" id="KW-0808">Transferase</keyword>
<dbReference type="OrthoDB" id="4078635at2759"/>